<dbReference type="RefSeq" id="XP_050550587.1">
    <property type="nucleotide sequence ID" value="XM_050694630.1"/>
</dbReference>
<sequence length="515" mass="59492">MEDMRTVCKLVSKNNYMCTIDLKDAYFLVPVDNDDKKYLRFYFKNNIYEFNCLCFGLCTAPLTFTKLLKPVISYLRSVGFKSVIYLDDIICIGESFNECVENCSKTVSLLECLGFYINRDKSSLHPKQIVEYLGFIINTRTMTLSVSDKKRCSILLLLKRYLNKDSCTIRDFAQLIGTLTACCPAVSYGFLYTKVLEKQKCVELFNHNNDFDSVMIINNECKEDLQWWYNCIESAVNPIKNCQFKLEIYSDASRTGWGIFCDGQVANGFWTEEDKKSHINYLELLAAFLGLQCFAKDLSNCQILLRIDNTTAIAYINRMGGIQFNNLNQLAREIWQWCEAHKIWIFASYIKSKDNKEADFESRNDNIDCEWELSPTAFLDIVRSFGNPSIDLFATRANTKCSRYLSWHRDPYAENIDAFTVCWHNYTLFYAFPPFALISKTVQKIKDDNAIGILVFPMWPAQPWYPFVKSMAISDIKVFKPSKQLLLSPSRKLHPLHNSLSLGACILSGKHSRNK</sequence>
<dbReference type="AlphaFoldDB" id="A0A9R0DNU7"/>
<dbReference type="InterPro" id="IPR000477">
    <property type="entry name" value="RT_dom"/>
</dbReference>
<dbReference type="InterPro" id="IPR043128">
    <property type="entry name" value="Rev_trsase/Diguanyl_cyclase"/>
</dbReference>
<feature type="domain" description="Reverse transcriptase" evidence="1">
    <location>
        <begin position="1"/>
        <end position="137"/>
    </location>
</feature>
<evidence type="ECO:0000313" key="4">
    <source>
        <dbReference type="RefSeq" id="XP_050550588.1"/>
    </source>
</evidence>
<evidence type="ECO:0000259" key="1">
    <source>
        <dbReference type="PROSITE" id="PS50878"/>
    </source>
</evidence>
<evidence type="ECO:0000313" key="3">
    <source>
        <dbReference type="RefSeq" id="XP_050550587.1"/>
    </source>
</evidence>
<keyword evidence="2" id="KW-1185">Reference proteome</keyword>
<gene>
    <name evidence="3 4" type="primary">LOC118272887</name>
</gene>
<dbReference type="RefSeq" id="XP_050550588.1">
    <property type="nucleotide sequence ID" value="XM_050694631.1"/>
</dbReference>
<dbReference type="CDD" id="cd03714">
    <property type="entry name" value="RT_DIRS1"/>
    <property type="match status" value="1"/>
</dbReference>
<dbReference type="Proteomes" id="UP000829999">
    <property type="component" value="Chromosome 7"/>
</dbReference>
<dbReference type="SUPFAM" id="SSF56672">
    <property type="entry name" value="DNA/RNA polymerases"/>
    <property type="match status" value="1"/>
</dbReference>
<dbReference type="PANTHER" id="PTHR33050:SF7">
    <property type="entry name" value="RIBONUCLEASE H"/>
    <property type="match status" value="1"/>
</dbReference>
<dbReference type="Gene3D" id="3.30.420.10">
    <property type="entry name" value="Ribonuclease H-like superfamily/Ribonuclease H"/>
    <property type="match status" value="1"/>
</dbReference>
<organism evidence="2 3">
    <name type="scientific">Spodoptera frugiperda</name>
    <name type="common">Fall armyworm</name>
    <dbReference type="NCBI Taxonomy" id="7108"/>
    <lineage>
        <taxon>Eukaryota</taxon>
        <taxon>Metazoa</taxon>
        <taxon>Ecdysozoa</taxon>
        <taxon>Arthropoda</taxon>
        <taxon>Hexapoda</taxon>
        <taxon>Insecta</taxon>
        <taxon>Pterygota</taxon>
        <taxon>Neoptera</taxon>
        <taxon>Endopterygota</taxon>
        <taxon>Lepidoptera</taxon>
        <taxon>Glossata</taxon>
        <taxon>Ditrysia</taxon>
        <taxon>Noctuoidea</taxon>
        <taxon>Noctuidae</taxon>
        <taxon>Amphipyrinae</taxon>
        <taxon>Spodoptera</taxon>
    </lineage>
</organism>
<dbReference type="Gene3D" id="3.30.70.270">
    <property type="match status" value="1"/>
</dbReference>
<dbReference type="GO" id="GO:0071897">
    <property type="term" value="P:DNA biosynthetic process"/>
    <property type="evidence" value="ECO:0007669"/>
    <property type="project" value="UniProtKB-ARBA"/>
</dbReference>
<dbReference type="PANTHER" id="PTHR33050">
    <property type="entry name" value="REVERSE TRANSCRIPTASE DOMAIN-CONTAINING PROTEIN"/>
    <property type="match status" value="1"/>
</dbReference>
<dbReference type="Pfam" id="PF00078">
    <property type="entry name" value="RVT_1"/>
    <property type="match status" value="1"/>
</dbReference>
<reference evidence="3 4" key="1">
    <citation type="submission" date="2025-04" db="UniProtKB">
        <authorList>
            <consortium name="RefSeq"/>
        </authorList>
    </citation>
    <scope>IDENTIFICATION</scope>
    <source>
        <tissue evidence="3 4">Whole larval tissue</tissue>
    </source>
</reference>
<dbReference type="OrthoDB" id="2897838at2759"/>
<dbReference type="CDD" id="cd09275">
    <property type="entry name" value="RNase_HI_RT_DIRS1"/>
    <property type="match status" value="1"/>
</dbReference>
<dbReference type="GeneID" id="118272887"/>
<accession>A0A9R0DNU7</accession>
<dbReference type="InterPro" id="IPR043502">
    <property type="entry name" value="DNA/RNA_pol_sf"/>
</dbReference>
<dbReference type="InterPro" id="IPR052055">
    <property type="entry name" value="Hepadnavirus_pol/RT"/>
</dbReference>
<dbReference type="InterPro" id="IPR036397">
    <property type="entry name" value="RNaseH_sf"/>
</dbReference>
<dbReference type="PROSITE" id="PS50878">
    <property type="entry name" value="RT_POL"/>
    <property type="match status" value="1"/>
</dbReference>
<dbReference type="GO" id="GO:0003676">
    <property type="term" value="F:nucleic acid binding"/>
    <property type="evidence" value="ECO:0007669"/>
    <property type="project" value="InterPro"/>
</dbReference>
<evidence type="ECO:0000313" key="2">
    <source>
        <dbReference type="Proteomes" id="UP000829999"/>
    </source>
</evidence>
<name>A0A9R0DNU7_SPOFR</name>
<protein>
    <submittedName>
        <fullName evidence="3 4">Uncharacterized protein LOC118272887 isoform X1</fullName>
    </submittedName>
</protein>
<proteinExistence type="predicted"/>